<evidence type="ECO:0000256" key="1">
    <source>
        <dbReference type="SAM" id="MobiDB-lite"/>
    </source>
</evidence>
<feature type="region of interest" description="Disordered" evidence="1">
    <location>
        <begin position="1"/>
        <end position="44"/>
    </location>
</feature>
<dbReference type="GO" id="GO:0060170">
    <property type="term" value="C:ciliary membrane"/>
    <property type="evidence" value="ECO:0007669"/>
    <property type="project" value="TreeGrafter"/>
</dbReference>
<evidence type="ECO:0000256" key="2">
    <source>
        <dbReference type="SAM" id="Phobius"/>
    </source>
</evidence>
<dbReference type="STRING" id="38654.A0A3Q0GTM8"/>
<feature type="transmembrane region" description="Helical" evidence="2">
    <location>
        <begin position="76"/>
        <end position="96"/>
    </location>
</feature>
<name>A0A3Q0GTM8_ALLSI</name>
<proteinExistence type="predicted"/>
<feature type="compositionally biased region" description="Basic residues" evidence="1">
    <location>
        <begin position="31"/>
        <end position="44"/>
    </location>
</feature>
<dbReference type="Proteomes" id="UP000189705">
    <property type="component" value="Unplaced"/>
</dbReference>
<feature type="transmembrane region" description="Helical" evidence="2">
    <location>
        <begin position="140"/>
        <end position="160"/>
    </location>
</feature>
<dbReference type="PANTHER" id="PTHR31186:SF1">
    <property type="entry name" value="MODULATOR OF SMOOTHENED PROTEIN"/>
    <property type="match status" value="1"/>
</dbReference>
<dbReference type="PANTHER" id="PTHR31186">
    <property type="entry name" value="MODULATOR OF SMOOTHENED PROTEIN"/>
    <property type="match status" value="1"/>
</dbReference>
<gene>
    <name evidence="4" type="primary">MOSMO</name>
</gene>
<organism evidence="3 4">
    <name type="scientific">Alligator sinensis</name>
    <name type="common">Chinese alligator</name>
    <dbReference type="NCBI Taxonomy" id="38654"/>
    <lineage>
        <taxon>Eukaryota</taxon>
        <taxon>Metazoa</taxon>
        <taxon>Chordata</taxon>
        <taxon>Craniata</taxon>
        <taxon>Vertebrata</taxon>
        <taxon>Euteleostomi</taxon>
        <taxon>Archelosauria</taxon>
        <taxon>Archosauria</taxon>
        <taxon>Crocodylia</taxon>
        <taxon>Alligatoridae</taxon>
        <taxon>Alligatorinae</taxon>
        <taxon>Alligator</taxon>
    </lineage>
</organism>
<dbReference type="InParanoid" id="A0A3Q0GTM8"/>
<dbReference type="KEGG" id="asn:102368283"/>
<protein>
    <submittedName>
        <fullName evidence="4">Modulator of smoothened protein</fullName>
    </submittedName>
</protein>
<dbReference type="Pfam" id="PF18800">
    <property type="entry name" value="Atthog"/>
    <property type="match status" value="2"/>
</dbReference>
<dbReference type="CTD" id="730094"/>
<keyword evidence="2" id="KW-1133">Transmembrane helix</keyword>
<dbReference type="GO" id="GO:0045879">
    <property type="term" value="P:negative regulation of smoothened signaling pathway"/>
    <property type="evidence" value="ECO:0007669"/>
    <property type="project" value="TreeGrafter"/>
</dbReference>
<accession>A0A3Q0GTM8</accession>
<keyword evidence="3" id="KW-1185">Reference proteome</keyword>
<dbReference type="AlphaFoldDB" id="A0A3Q0GTM8"/>
<keyword evidence="2" id="KW-0812">Transmembrane</keyword>
<reference evidence="4" key="1">
    <citation type="submission" date="2025-08" db="UniProtKB">
        <authorList>
            <consortium name="RefSeq"/>
        </authorList>
    </citation>
    <scope>IDENTIFICATION</scope>
</reference>
<dbReference type="GeneID" id="102368283"/>
<sequence>MEAPGAPACSQPATPCRDAPPPSTPVAGLPTRKKPRPLPHRPRPLRCKPRPVWAECEGERVSLPGRGAALGFASKLTIISGCLFLAADIFAIASLANPDWINTGESAGALTVGLVRQCQTIHGRDRTCIPPRLPPEWVTTLFFIIMGIISLTVTCGLLVASHWRREATKYARWIAFTGTKHVLKICKSIVWKNRRGQLHLGKDNPLIMEMILFCMAALIFPIGFYINEVGGQPYKLPNNTVVGSSYVLFVLSIFFTIVGLLFAGKVCLPG</sequence>
<keyword evidence="2" id="KW-0472">Membrane</keyword>
<dbReference type="RefSeq" id="XP_025062782.1">
    <property type="nucleotide sequence ID" value="XM_025206997.1"/>
</dbReference>
<dbReference type="GO" id="GO:0005794">
    <property type="term" value="C:Golgi apparatus"/>
    <property type="evidence" value="ECO:0007669"/>
    <property type="project" value="TreeGrafter"/>
</dbReference>
<dbReference type="InterPro" id="IPR037663">
    <property type="entry name" value="Mosmo"/>
</dbReference>
<feature type="transmembrane region" description="Helical" evidence="2">
    <location>
        <begin position="206"/>
        <end position="226"/>
    </location>
</feature>
<feature type="transmembrane region" description="Helical" evidence="2">
    <location>
        <begin position="246"/>
        <end position="268"/>
    </location>
</feature>
<evidence type="ECO:0000313" key="4">
    <source>
        <dbReference type="RefSeq" id="XP_025062782.1"/>
    </source>
</evidence>
<evidence type="ECO:0000313" key="3">
    <source>
        <dbReference type="Proteomes" id="UP000189705"/>
    </source>
</evidence>